<dbReference type="EMBL" id="PDCK01000045">
    <property type="protein sequence ID" value="PRQ21560.1"/>
    <property type="molecule type" value="Genomic_DNA"/>
</dbReference>
<dbReference type="Pfam" id="PF01582">
    <property type="entry name" value="TIR"/>
    <property type="match status" value="1"/>
</dbReference>
<dbReference type="InterPro" id="IPR035897">
    <property type="entry name" value="Toll_tir_struct_dom_sf"/>
</dbReference>
<dbReference type="PANTHER" id="PTHR11017:SF527">
    <property type="entry name" value="TMV RESISTANCE PROTEIN N-LIKE"/>
    <property type="match status" value="1"/>
</dbReference>
<dbReference type="GO" id="GO:0016787">
    <property type="term" value="F:hydrolase activity"/>
    <property type="evidence" value="ECO:0007669"/>
    <property type="project" value="UniProtKB-KW"/>
</dbReference>
<feature type="domain" description="TIR" evidence="1">
    <location>
        <begin position="1"/>
        <end position="81"/>
    </location>
</feature>
<dbReference type="PRINTS" id="PR00364">
    <property type="entry name" value="DISEASERSIST"/>
</dbReference>
<comment type="caution">
    <text evidence="2">The sequence shown here is derived from an EMBL/GenBank/DDBJ whole genome shotgun (WGS) entry which is preliminary data.</text>
</comment>
<dbReference type="SUPFAM" id="SSF52200">
    <property type="entry name" value="Toll/Interleukin receptor TIR domain"/>
    <property type="match status" value="1"/>
</dbReference>
<dbReference type="GO" id="GO:0007165">
    <property type="term" value="P:signal transduction"/>
    <property type="evidence" value="ECO:0007669"/>
    <property type="project" value="InterPro"/>
</dbReference>
<keyword evidence="2" id="KW-0378">Hydrolase</keyword>
<dbReference type="InterPro" id="IPR044974">
    <property type="entry name" value="Disease_R_plants"/>
</dbReference>
<dbReference type="OMA" id="IESHMEN"/>
<sequence length="360" mass="40907">MGQTVLPVFYHVDPSDVRRQTGEHFGKAFQEHQERFGGNPDKLQRWKDSLAEIGNLSGWHLKDGYESKFIQEIVEKIFTELNQIIPIYEGLVGMDSHLNEMLSYLDIGCPDVRIIGICGMGGIGKTTIAQVVFERVQAQFEGCSFLENVREVTEKQGAVHLQKQLLSDLLECSVNVQNTKKGKSIMRERLRTKMVLIILDDVDQEKQLEALCDRESFGPGSRIIITTRDKHLLVEGDKVYTVNRLTDDEALELFRMKAFKKDQLVREDFLELSEEFLKYANGLPLAIKVLGSSIRGRSVKLWSSALKRLEKNPPKGIIDVLKVSFDGLEKSEKKIFLDIACFFKGGYIDHVTRILHGSDC</sequence>
<dbReference type="InterPro" id="IPR042197">
    <property type="entry name" value="Apaf_helical"/>
</dbReference>
<dbReference type="SUPFAM" id="SSF52540">
    <property type="entry name" value="P-loop containing nucleoside triphosphate hydrolases"/>
    <property type="match status" value="1"/>
</dbReference>
<dbReference type="Gene3D" id="3.40.50.10140">
    <property type="entry name" value="Toll/interleukin-1 receptor homology (TIR) domain"/>
    <property type="match status" value="1"/>
</dbReference>
<dbReference type="InterPro" id="IPR000157">
    <property type="entry name" value="TIR_dom"/>
</dbReference>
<reference evidence="2 3" key="1">
    <citation type="journal article" date="2018" name="Nat. Genet.">
        <title>The Rosa genome provides new insights in the design of modern roses.</title>
        <authorList>
            <person name="Bendahmane M."/>
        </authorList>
    </citation>
    <scope>NUCLEOTIDE SEQUENCE [LARGE SCALE GENOMIC DNA]</scope>
    <source>
        <strain evidence="3">cv. Old Blush</strain>
    </source>
</reference>
<evidence type="ECO:0000313" key="3">
    <source>
        <dbReference type="Proteomes" id="UP000238479"/>
    </source>
</evidence>
<keyword evidence="3" id="KW-1185">Reference proteome</keyword>
<accession>A0A2P6PI16</accession>
<dbReference type="InterPro" id="IPR002182">
    <property type="entry name" value="NB-ARC"/>
</dbReference>
<dbReference type="Gene3D" id="3.40.50.300">
    <property type="entry name" value="P-loop containing nucleotide triphosphate hydrolases"/>
    <property type="match status" value="1"/>
</dbReference>
<dbReference type="Gene3D" id="1.10.8.430">
    <property type="entry name" value="Helical domain of apoptotic protease-activating factors"/>
    <property type="match status" value="1"/>
</dbReference>
<evidence type="ECO:0000259" key="1">
    <source>
        <dbReference type="PROSITE" id="PS50104"/>
    </source>
</evidence>
<dbReference type="GO" id="GO:0043531">
    <property type="term" value="F:ADP binding"/>
    <property type="evidence" value="ECO:0007669"/>
    <property type="project" value="InterPro"/>
</dbReference>
<proteinExistence type="predicted"/>
<protein>
    <submittedName>
        <fullName evidence="2">Putative TIR domain, P-loop containing nucleoside triphosphate hydrolase</fullName>
    </submittedName>
</protein>
<organism evidence="2 3">
    <name type="scientific">Rosa chinensis</name>
    <name type="common">China rose</name>
    <dbReference type="NCBI Taxonomy" id="74649"/>
    <lineage>
        <taxon>Eukaryota</taxon>
        <taxon>Viridiplantae</taxon>
        <taxon>Streptophyta</taxon>
        <taxon>Embryophyta</taxon>
        <taxon>Tracheophyta</taxon>
        <taxon>Spermatophyta</taxon>
        <taxon>Magnoliopsida</taxon>
        <taxon>eudicotyledons</taxon>
        <taxon>Gunneridae</taxon>
        <taxon>Pentapetalae</taxon>
        <taxon>rosids</taxon>
        <taxon>fabids</taxon>
        <taxon>Rosales</taxon>
        <taxon>Rosaceae</taxon>
        <taxon>Rosoideae</taxon>
        <taxon>Rosoideae incertae sedis</taxon>
        <taxon>Rosa</taxon>
    </lineage>
</organism>
<gene>
    <name evidence="2" type="ORF">RchiOBHm_Chr7g0240571</name>
</gene>
<name>A0A2P6PI16_ROSCH</name>
<dbReference type="AlphaFoldDB" id="A0A2P6PI16"/>
<dbReference type="Gramene" id="PRQ21560">
    <property type="protein sequence ID" value="PRQ21560"/>
    <property type="gene ID" value="RchiOBHm_Chr7g0240571"/>
</dbReference>
<dbReference type="PROSITE" id="PS50104">
    <property type="entry name" value="TIR"/>
    <property type="match status" value="1"/>
</dbReference>
<dbReference type="InterPro" id="IPR027417">
    <property type="entry name" value="P-loop_NTPase"/>
</dbReference>
<dbReference type="Proteomes" id="UP000238479">
    <property type="component" value="Chromosome 7"/>
</dbReference>
<dbReference type="GO" id="GO:0006952">
    <property type="term" value="P:defense response"/>
    <property type="evidence" value="ECO:0007669"/>
    <property type="project" value="InterPro"/>
</dbReference>
<evidence type="ECO:0000313" key="2">
    <source>
        <dbReference type="EMBL" id="PRQ21560.1"/>
    </source>
</evidence>
<dbReference type="PANTHER" id="PTHR11017">
    <property type="entry name" value="LEUCINE-RICH REPEAT-CONTAINING PROTEIN"/>
    <property type="match status" value="1"/>
</dbReference>
<dbReference type="Pfam" id="PF00931">
    <property type="entry name" value="NB-ARC"/>
    <property type="match status" value="1"/>
</dbReference>